<protein>
    <recommendedName>
        <fullName evidence="4">Transmembrane protein</fullName>
    </recommendedName>
</protein>
<gene>
    <name evidence="2" type="ORF">SOCG_05447</name>
</gene>
<keyword evidence="1" id="KW-1133">Transmembrane helix</keyword>
<name>S9PVB6_SCHOY</name>
<evidence type="ECO:0000256" key="1">
    <source>
        <dbReference type="SAM" id="Phobius"/>
    </source>
</evidence>
<dbReference type="AlphaFoldDB" id="S9PVB6"/>
<proteinExistence type="predicted"/>
<keyword evidence="1" id="KW-0472">Membrane</keyword>
<organism evidence="2 3">
    <name type="scientific">Schizosaccharomyces octosporus (strain yFS286)</name>
    <name type="common">Fission yeast</name>
    <name type="synonym">Octosporomyces octosporus</name>
    <dbReference type="NCBI Taxonomy" id="483514"/>
    <lineage>
        <taxon>Eukaryota</taxon>
        <taxon>Fungi</taxon>
        <taxon>Dikarya</taxon>
        <taxon>Ascomycota</taxon>
        <taxon>Taphrinomycotina</taxon>
        <taxon>Schizosaccharomycetes</taxon>
        <taxon>Schizosaccharomycetales</taxon>
        <taxon>Schizosaccharomycetaceae</taxon>
        <taxon>Schizosaccharomyces</taxon>
    </lineage>
</organism>
<evidence type="ECO:0000313" key="3">
    <source>
        <dbReference type="Proteomes" id="UP000016088"/>
    </source>
</evidence>
<dbReference type="GeneID" id="25033913"/>
<reference evidence="2 3" key="1">
    <citation type="journal article" date="2011" name="Science">
        <title>Comparative functional genomics of the fission yeasts.</title>
        <authorList>
            <person name="Rhind N."/>
            <person name="Chen Z."/>
            <person name="Yassour M."/>
            <person name="Thompson D.A."/>
            <person name="Haas B.J."/>
            <person name="Habib N."/>
            <person name="Wapinski I."/>
            <person name="Roy S."/>
            <person name="Lin M.F."/>
            <person name="Heiman D.I."/>
            <person name="Young S.K."/>
            <person name="Furuya K."/>
            <person name="Guo Y."/>
            <person name="Pidoux A."/>
            <person name="Chen H.M."/>
            <person name="Robbertse B."/>
            <person name="Goldberg J.M."/>
            <person name="Aoki K."/>
            <person name="Bayne E.H."/>
            <person name="Berlin A.M."/>
            <person name="Desjardins C.A."/>
            <person name="Dobbs E."/>
            <person name="Dukaj L."/>
            <person name="Fan L."/>
            <person name="FitzGerald M.G."/>
            <person name="French C."/>
            <person name="Gujja S."/>
            <person name="Hansen K."/>
            <person name="Keifenheim D."/>
            <person name="Levin J.Z."/>
            <person name="Mosher R.A."/>
            <person name="Mueller C.A."/>
            <person name="Pfiffner J."/>
            <person name="Priest M."/>
            <person name="Russ C."/>
            <person name="Smialowska A."/>
            <person name="Swoboda P."/>
            <person name="Sykes S.M."/>
            <person name="Vaughn M."/>
            <person name="Vengrova S."/>
            <person name="Yoder R."/>
            <person name="Zeng Q."/>
            <person name="Allshire R."/>
            <person name="Baulcombe D."/>
            <person name="Birren B.W."/>
            <person name="Brown W."/>
            <person name="Ekwall K."/>
            <person name="Kellis M."/>
            <person name="Leatherwood J."/>
            <person name="Levin H."/>
            <person name="Margalit H."/>
            <person name="Martienssen R."/>
            <person name="Nieduszynski C.A."/>
            <person name="Spatafora J.W."/>
            <person name="Friedman N."/>
            <person name="Dalgaard J.Z."/>
            <person name="Baumann P."/>
            <person name="Niki H."/>
            <person name="Regev A."/>
            <person name="Nusbaum C."/>
        </authorList>
    </citation>
    <scope>NUCLEOTIDE SEQUENCE [LARGE SCALE GENOMIC DNA]</scope>
    <source>
        <strain evidence="3">yFS286</strain>
    </source>
</reference>
<dbReference type="VEuPathDB" id="FungiDB:SOCG_05447"/>
<dbReference type="RefSeq" id="XP_013019529.1">
    <property type="nucleotide sequence ID" value="XM_013164075.1"/>
</dbReference>
<evidence type="ECO:0008006" key="4">
    <source>
        <dbReference type="Google" id="ProtNLM"/>
    </source>
</evidence>
<feature type="transmembrane region" description="Helical" evidence="1">
    <location>
        <begin position="44"/>
        <end position="65"/>
    </location>
</feature>
<sequence>MLQFQRRASTEIDPVKMKRFFKLFGLRKTRYILNKFHSSTVRCVFFQSYGSVIFLLFASSSLILITPRFFSQKQKAMNCNRINVGPFAFSAGFFRTHIQTLDIA</sequence>
<dbReference type="EMBL" id="KE503207">
    <property type="protein sequence ID" value="EPX71932.1"/>
    <property type="molecule type" value="Genomic_DNA"/>
</dbReference>
<dbReference type="Proteomes" id="UP000016088">
    <property type="component" value="Unassembled WGS sequence"/>
</dbReference>
<keyword evidence="1" id="KW-0812">Transmembrane</keyword>
<evidence type="ECO:0000313" key="2">
    <source>
        <dbReference type="EMBL" id="EPX71932.1"/>
    </source>
</evidence>
<accession>S9PVB6</accession>
<dbReference type="HOGENOM" id="CLU_2251623_0_0_1"/>
<keyword evidence="3" id="KW-1185">Reference proteome</keyword>